<proteinExistence type="predicted"/>
<dbReference type="AlphaFoldDB" id="A0A4U5ND05"/>
<organism evidence="2 3">
    <name type="scientific">Steinernema carpocapsae</name>
    <name type="common">Entomopathogenic nematode</name>
    <dbReference type="NCBI Taxonomy" id="34508"/>
    <lineage>
        <taxon>Eukaryota</taxon>
        <taxon>Metazoa</taxon>
        <taxon>Ecdysozoa</taxon>
        <taxon>Nematoda</taxon>
        <taxon>Chromadorea</taxon>
        <taxon>Rhabditida</taxon>
        <taxon>Tylenchina</taxon>
        <taxon>Panagrolaimomorpha</taxon>
        <taxon>Strongyloidoidea</taxon>
        <taxon>Steinernematidae</taxon>
        <taxon>Steinernema</taxon>
    </lineage>
</organism>
<accession>A0A4U5ND05</accession>
<reference evidence="2 3" key="2">
    <citation type="journal article" date="2019" name="G3 (Bethesda)">
        <title>Hybrid Assembly of the Genome of the Entomopathogenic Nematode Steinernema carpocapsae Identifies the X-Chromosome.</title>
        <authorList>
            <person name="Serra L."/>
            <person name="Macchietto M."/>
            <person name="Macias-Munoz A."/>
            <person name="McGill C.J."/>
            <person name="Rodriguez I.M."/>
            <person name="Rodriguez B."/>
            <person name="Murad R."/>
            <person name="Mortazavi A."/>
        </authorList>
    </citation>
    <scope>NUCLEOTIDE SEQUENCE [LARGE SCALE GENOMIC DNA]</scope>
    <source>
        <strain evidence="2 3">ALL</strain>
    </source>
</reference>
<dbReference type="Proteomes" id="UP000298663">
    <property type="component" value="Unassembled WGS sequence"/>
</dbReference>
<sequence>MSAEEPGYRISREKPSFKRPPPESRGGIPATTNPPRNIRRFVFCAMPLSVEWSLEPASSRPFPAPSIEREFSPPRLEM</sequence>
<reference evidence="2 3" key="1">
    <citation type="journal article" date="2015" name="Genome Biol.">
        <title>Comparative genomics of Steinernema reveals deeply conserved gene regulatory networks.</title>
        <authorList>
            <person name="Dillman A.R."/>
            <person name="Macchietto M."/>
            <person name="Porter C.F."/>
            <person name="Rogers A."/>
            <person name="Williams B."/>
            <person name="Antoshechkin I."/>
            <person name="Lee M.M."/>
            <person name="Goodwin Z."/>
            <person name="Lu X."/>
            <person name="Lewis E.E."/>
            <person name="Goodrich-Blair H."/>
            <person name="Stock S.P."/>
            <person name="Adams B.J."/>
            <person name="Sternberg P.W."/>
            <person name="Mortazavi A."/>
        </authorList>
    </citation>
    <scope>NUCLEOTIDE SEQUENCE [LARGE SCALE GENOMIC DNA]</scope>
    <source>
        <strain evidence="2 3">ALL</strain>
    </source>
</reference>
<comment type="caution">
    <text evidence="2">The sequence shown here is derived from an EMBL/GenBank/DDBJ whole genome shotgun (WGS) entry which is preliminary data.</text>
</comment>
<evidence type="ECO:0000256" key="1">
    <source>
        <dbReference type="SAM" id="MobiDB-lite"/>
    </source>
</evidence>
<dbReference type="EMBL" id="AZBU02000004">
    <property type="protein sequence ID" value="TKR80472.1"/>
    <property type="molecule type" value="Genomic_DNA"/>
</dbReference>
<evidence type="ECO:0000313" key="3">
    <source>
        <dbReference type="Proteomes" id="UP000298663"/>
    </source>
</evidence>
<feature type="compositionally biased region" description="Basic and acidic residues" evidence="1">
    <location>
        <begin position="67"/>
        <end position="78"/>
    </location>
</feature>
<feature type="region of interest" description="Disordered" evidence="1">
    <location>
        <begin position="1"/>
        <end position="36"/>
    </location>
</feature>
<protein>
    <submittedName>
        <fullName evidence="2">Uncharacterized protein</fullName>
    </submittedName>
</protein>
<keyword evidence="3" id="KW-1185">Reference proteome</keyword>
<evidence type="ECO:0000313" key="2">
    <source>
        <dbReference type="EMBL" id="TKR80472.1"/>
    </source>
</evidence>
<gene>
    <name evidence="2" type="ORF">L596_014542</name>
</gene>
<name>A0A4U5ND05_STECR</name>
<feature type="compositionally biased region" description="Basic and acidic residues" evidence="1">
    <location>
        <begin position="1"/>
        <end position="22"/>
    </location>
</feature>
<feature type="region of interest" description="Disordered" evidence="1">
    <location>
        <begin position="56"/>
        <end position="78"/>
    </location>
</feature>